<proteinExistence type="predicted"/>
<keyword evidence="4" id="KW-1185">Reference proteome</keyword>
<dbReference type="Pfam" id="PF00583">
    <property type="entry name" value="Acetyltransf_1"/>
    <property type="match status" value="1"/>
</dbReference>
<sequence length="302" mass="34265">MSQTRIQSHDMLVRPARREDTDAIMRWLPRVLGEHDYVLETWHTWLDDDEPLLVGEFEGTPIAITHMVHIAPDELWLQGLRLHPDYHGRGLGKAMHEANLRYALSQPGVRVVSLATANDVVRHLCPKSGMRWCGDWLLYEADALPEQPTPPPAHLTAEDSDTLEALLAASPYRRTHANRFPAGWKFPRLRDELLREWLAEGRFLALRDTNGRVHAGVVAIPPPNVEDGDAWTLLVLGDTEGLVWAGRVVRALAAKAGVQRLAAFIPDDATWRGAWEQAGWRFKEESAFARMSVYEKWRDLDD</sequence>
<dbReference type="CDD" id="cd04301">
    <property type="entry name" value="NAT_SF"/>
    <property type="match status" value="1"/>
</dbReference>
<comment type="caution">
    <text evidence="2">The sequence shown here is derived from an EMBL/GenBank/DDBJ whole genome shotgun (WGS) entry which is preliminary data.</text>
</comment>
<dbReference type="Gene3D" id="3.40.630.30">
    <property type="match status" value="1"/>
</dbReference>
<evidence type="ECO:0000313" key="5">
    <source>
        <dbReference type="Proteomes" id="UP000050502"/>
    </source>
</evidence>
<accession>A0A0M9UBX0</accession>
<evidence type="ECO:0000259" key="1">
    <source>
        <dbReference type="PROSITE" id="PS51186"/>
    </source>
</evidence>
<dbReference type="AlphaFoldDB" id="A0A0M9UBX0"/>
<dbReference type="Proteomes" id="UP000050502">
    <property type="component" value="Unassembled WGS sequence"/>
</dbReference>
<dbReference type="SUPFAM" id="SSF55729">
    <property type="entry name" value="Acyl-CoA N-acyltransferases (Nat)"/>
    <property type="match status" value="1"/>
</dbReference>
<name>A0A0M9UBX0_9CHLR</name>
<dbReference type="RefSeq" id="WP_054492242.1">
    <property type="nucleotide sequence ID" value="NZ_BBZA01000043.1"/>
</dbReference>
<dbReference type="PROSITE" id="PS51186">
    <property type="entry name" value="GNAT"/>
    <property type="match status" value="1"/>
</dbReference>
<feature type="domain" description="N-acetyltransferase" evidence="1">
    <location>
        <begin position="11"/>
        <end position="151"/>
    </location>
</feature>
<dbReference type="InterPro" id="IPR016181">
    <property type="entry name" value="Acyl_CoA_acyltransferase"/>
</dbReference>
<evidence type="ECO:0000313" key="2">
    <source>
        <dbReference type="EMBL" id="GAP62304.1"/>
    </source>
</evidence>
<dbReference type="EMBL" id="LGKN01000005">
    <property type="protein sequence ID" value="KPL87751.1"/>
    <property type="molecule type" value="Genomic_DNA"/>
</dbReference>
<dbReference type="OrthoDB" id="9796381at2"/>
<reference evidence="2 4" key="1">
    <citation type="journal article" date="2015" name="Genome Announc.">
        <title>Draft Genome Sequence of a Heterotrophic Facultative Anaerobic Thermophilic Bacterium, Ardenticatena maritima Strain 110ST.</title>
        <authorList>
            <person name="Kawaichi S."/>
            <person name="Yoshida T."/>
            <person name="Sako Y."/>
            <person name="Nakamura R."/>
        </authorList>
    </citation>
    <scope>NUCLEOTIDE SEQUENCE [LARGE SCALE GENOMIC DNA]</scope>
    <source>
        <strain evidence="2 4">110S</strain>
    </source>
</reference>
<protein>
    <recommendedName>
        <fullName evidence="1">N-acetyltransferase domain-containing protein</fullName>
    </recommendedName>
</protein>
<evidence type="ECO:0000313" key="3">
    <source>
        <dbReference type="EMBL" id="KPL87751.1"/>
    </source>
</evidence>
<gene>
    <name evidence="2" type="ORF">ARMA_0727</name>
    <name evidence="3" type="ORF">SE16_09210</name>
</gene>
<dbReference type="InterPro" id="IPR000182">
    <property type="entry name" value="GNAT_dom"/>
</dbReference>
<organism evidence="2 4">
    <name type="scientific">Ardenticatena maritima</name>
    <dbReference type="NCBI Taxonomy" id="872965"/>
    <lineage>
        <taxon>Bacteria</taxon>
        <taxon>Bacillati</taxon>
        <taxon>Chloroflexota</taxon>
        <taxon>Ardenticatenia</taxon>
        <taxon>Ardenticatenales</taxon>
        <taxon>Ardenticatenaceae</taxon>
        <taxon>Ardenticatena</taxon>
    </lineage>
</organism>
<reference evidence="4" key="3">
    <citation type="submission" date="2015-08" db="EMBL/GenBank/DDBJ databases">
        <title>Draft Genome Sequence of a Heterotrophic Facultative Anaerobic Bacterium Ardenticatena maritima Strain 110S.</title>
        <authorList>
            <person name="Kawaichi S."/>
            <person name="Yoshida T."/>
            <person name="Sako Y."/>
            <person name="Nakamura R."/>
        </authorList>
    </citation>
    <scope>NUCLEOTIDE SEQUENCE [LARGE SCALE GENOMIC DNA]</scope>
    <source>
        <strain evidence="4">110S</strain>
    </source>
</reference>
<dbReference type="InParanoid" id="A0A0M9UBX0"/>
<reference evidence="3 5" key="2">
    <citation type="submission" date="2015-07" db="EMBL/GenBank/DDBJ databases">
        <title>Whole genome sequence of Ardenticatena maritima DSM 23922.</title>
        <authorList>
            <person name="Hemp J."/>
            <person name="Ward L.M."/>
            <person name="Pace L.A."/>
            <person name="Fischer W.W."/>
        </authorList>
    </citation>
    <scope>NUCLEOTIDE SEQUENCE [LARGE SCALE GENOMIC DNA]</scope>
    <source>
        <strain evidence="3 5">110S</strain>
    </source>
</reference>
<dbReference type="EMBL" id="BBZA01000043">
    <property type="protein sequence ID" value="GAP62304.1"/>
    <property type="molecule type" value="Genomic_DNA"/>
</dbReference>
<evidence type="ECO:0000313" key="4">
    <source>
        <dbReference type="Proteomes" id="UP000037784"/>
    </source>
</evidence>
<dbReference type="Proteomes" id="UP000037784">
    <property type="component" value="Unassembled WGS sequence"/>
</dbReference>
<dbReference type="GO" id="GO:0016747">
    <property type="term" value="F:acyltransferase activity, transferring groups other than amino-acyl groups"/>
    <property type="evidence" value="ECO:0007669"/>
    <property type="project" value="InterPro"/>
</dbReference>
<dbReference type="STRING" id="872965.SE16_09210"/>